<gene>
    <name evidence="1" type="ORF">P12002S_0036</name>
</gene>
<protein>
    <submittedName>
        <fullName evidence="1">Uncharacterized protein</fullName>
    </submittedName>
</protein>
<name>A0A0F7IN95_9CAUD</name>
<organism evidence="1 2">
    <name type="scientific">Polaribacter phage P12002S</name>
    <dbReference type="NCBI Taxonomy" id="1647387"/>
    <lineage>
        <taxon>Viruses</taxon>
        <taxon>Duplodnaviria</taxon>
        <taxon>Heunggongvirae</taxon>
        <taxon>Uroviricota</taxon>
        <taxon>Caudoviricetes</taxon>
        <taxon>Incheonvirus</taxon>
        <taxon>Incheonvirus P12002S</taxon>
    </lineage>
</organism>
<keyword evidence="2" id="KW-1185">Reference proteome</keyword>
<evidence type="ECO:0000313" key="2">
    <source>
        <dbReference type="Proteomes" id="UP000204416"/>
    </source>
</evidence>
<accession>A0A0F7IN95</accession>
<dbReference type="RefSeq" id="YP_009195710.1">
    <property type="nucleotide sequence ID" value="NC_028763.1"/>
</dbReference>
<proteinExistence type="predicted"/>
<evidence type="ECO:0000313" key="1">
    <source>
        <dbReference type="EMBL" id="AKG94292.1"/>
    </source>
</evidence>
<sequence length="101" mass="11626">MKYECKENDAIIELGKDKEEVLISIKGETAKTVIGLKDLNEALILFGVVKSLKDKKTISFGLWRIKSKDVEAINRTLWTYKGVLKNNDELRQVYDEIKHTL</sequence>
<reference evidence="1 2" key="1">
    <citation type="journal article" date="2015" name="Stand. Genomic Sci.">
        <title>Complete genome sequences of bacteriophages P12002L and P12002S, two lytic phages that infect a marine Polaribacter strain.</title>
        <authorList>
            <person name="Kang I."/>
            <person name="Jang H."/>
            <person name="Cho J.-C."/>
        </authorList>
    </citation>
    <scope>NUCLEOTIDE SEQUENCE [LARGE SCALE GENOMIC DNA]</scope>
</reference>
<dbReference type="EMBL" id="KR136260">
    <property type="protein sequence ID" value="AKG94292.1"/>
    <property type="molecule type" value="Genomic_DNA"/>
</dbReference>
<dbReference type="KEGG" id="vg:26623006"/>
<dbReference type="GeneID" id="26623006"/>
<dbReference type="Proteomes" id="UP000204416">
    <property type="component" value="Segment"/>
</dbReference>